<evidence type="ECO:0000313" key="1">
    <source>
        <dbReference type="EMBL" id="KAI9920980.1"/>
    </source>
</evidence>
<name>A0ACC0WQ29_9STRA</name>
<sequence>MGQFYRGKSRYDVILQRSKSVLVVKHKVSAVLGLRSPTALRLVVKGKTPSDETKLKSLAGPTKVIKSMAFLQEQQHVIQEKEQELRELLNELVRVHTTFEKFESMERNFVSNEESLIELARVLDDAQRIPDNLELMQRHLVGTNATNETLSAVTDAINEANTLLERHALS</sequence>
<dbReference type="Proteomes" id="UP001163321">
    <property type="component" value="Chromosome 1"/>
</dbReference>
<organism evidence="1 2">
    <name type="scientific">Peronosclerospora sorghi</name>
    <dbReference type="NCBI Taxonomy" id="230839"/>
    <lineage>
        <taxon>Eukaryota</taxon>
        <taxon>Sar</taxon>
        <taxon>Stramenopiles</taxon>
        <taxon>Oomycota</taxon>
        <taxon>Peronosporomycetes</taxon>
        <taxon>Peronosporales</taxon>
        <taxon>Peronosporaceae</taxon>
        <taxon>Peronosclerospora</taxon>
    </lineage>
</organism>
<evidence type="ECO:0000313" key="2">
    <source>
        <dbReference type="Proteomes" id="UP001163321"/>
    </source>
</evidence>
<accession>A0ACC0WQ29</accession>
<comment type="caution">
    <text evidence="1">The sequence shown here is derived from an EMBL/GenBank/DDBJ whole genome shotgun (WGS) entry which is preliminary data.</text>
</comment>
<reference evidence="1 2" key="1">
    <citation type="journal article" date="2022" name="bioRxiv">
        <title>The genome of the oomycete Peronosclerospora sorghi, a cosmopolitan pathogen of maize and sorghum, is inflated with dispersed pseudogenes.</title>
        <authorList>
            <person name="Fletcher K."/>
            <person name="Martin F."/>
            <person name="Isakeit T."/>
            <person name="Cavanaugh K."/>
            <person name="Magill C."/>
            <person name="Michelmore R."/>
        </authorList>
    </citation>
    <scope>NUCLEOTIDE SEQUENCE [LARGE SCALE GENOMIC DNA]</scope>
    <source>
        <strain evidence="1">P6</strain>
    </source>
</reference>
<proteinExistence type="predicted"/>
<keyword evidence="2" id="KW-1185">Reference proteome</keyword>
<protein>
    <submittedName>
        <fullName evidence="1">Uncharacterized protein</fullName>
    </submittedName>
</protein>
<gene>
    <name evidence="1" type="ORF">PsorP6_002423</name>
</gene>
<dbReference type="EMBL" id="CM047580">
    <property type="protein sequence ID" value="KAI9920980.1"/>
    <property type="molecule type" value="Genomic_DNA"/>
</dbReference>